<protein>
    <recommendedName>
        <fullName evidence="4">BPM/SPOP BACK domain-containing protein</fullName>
    </recommendedName>
</protein>
<comment type="pathway">
    <text evidence="1">Protein modification; protein ubiquitination.</text>
</comment>
<keyword evidence="6" id="KW-1185">Reference proteome</keyword>
<evidence type="ECO:0000256" key="2">
    <source>
        <dbReference type="ARBA" id="ARBA00010846"/>
    </source>
</evidence>
<evidence type="ECO:0000256" key="3">
    <source>
        <dbReference type="SAM" id="MobiDB-lite"/>
    </source>
</evidence>
<dbReference type="AlphaFoldDB" id="A0AAV5EDS3"/>
<gene>
    <name evidence="5" type="primary">gb08084</name>
    <name evidence="5" type="ORF">PR202_gb08084</name>
</gene>
<dbReference type="GO" id="GO:0016567">
    <property type="term" value="P:protein ubiquitination"/>
    <property type="evidence" value="ECO:0007669"/>
    <property type="project" value="InterPro"/>
</dbReference>
<dbReference type="InterPro" id="IPR056423">
    <property type="entry name" value="BACK_BPM_SPOP"/>
</dbReference>
<comment type="similarity">
    <text evidence="2">Belongs to the Tdpoz family.</text>
</comment>
<dbReference type="Proteomes" id="UP001054889">
    <property type="component" value="Unassembled WGS sequence"/>
</dbReference>
<evidence type="ECO:0000256" key="1">
    <source>
        <dbReference type="ARBA" id="ARBA00004906"/>
    </source>
</evidence>
<feature type="region of interest" description="Disordered" evidence="3">
    <location>
        <begin position="78"/>
        <end position="99"/>
    </location>
</feature>
<accession>A0AAV5EDS3</accession>
<proteinExistence type="inferred from homology"/>
<dbReference type="InterPro" id="IPR011333">
    <property type="entry name" value="SKP1/BTB/POZ_sf"/>
</dbReference>
<dbReference type="Gene3D" id="6.10.250.3030">
    <property type="match status" value="1"/>
</dbReference>
<dbReference type="Pfam" id="PF24570">
    <property type="entry name" value="BACK_BPM_SPOP"/>
    <property type="match status" value="1"/>
</dbReference>
<sequence>MTREEEPVMCQHLLVAADRYHMDRLKLMCEERLHRSIDVGSVADILALAEQHGCHGLRKTCIKFLESPDALDAVLTTDDLEQPSSPSCKQGGQDPASQHPMFLDYLTAMSHT</sequence>
<dbReference type="PANTHER" id="PTHR26379:SF187">
    <property type="entry name" value="OS07G0655300 PROTEIN"/>
    <property type="match status" value="1"/>
</dbReference>
<evidence type="ECO:0000313" key="6">
    <source>
        <dbReference type="Proteomes" id="UP001054889"/>
    </source>
</evidence>
<reference evidence="5" key="2">
    <citation type="submission" date="2021-12" db="EMBL/GenBank/DDBJ databases">
        <title>Resequencing data analysis of finger millet.</title>
        <authorList>
            <person name="Hatakeyama M."/>
            <person name="Aluri S."/>
            <person name="Balachadran M.T."/>
            <person name="Sivarajan S.R."/>
            <person name="Poveda L."/>
            <person name="Shimizu-Inatsugi R."/>
            <person name="Schlapbach R."/>
            <person name="Sreeman S.M."/>
            <person name="Shimizu K.K."/>
        </authorList>
    </citation>
    <scope>NUCLEOTIDE SEQUENCE</scope>
</reference>
<dbReference type="EMBL" id="BQKI01000075">
    <property type="protein sequence ID" value="GJN20681.1"/>
    <property type="molecule type" value="Genomic_DNA"/>
</dbReference>
<organism evidence="5 6">
    <name type="scientific">Eleusine coracana subsp. coracana</name>
    <dbReference type="NCBI Taxonomy" id="191504"/>
    <lineage>
        <taxon>Eukaryota</taxon>
        <taxon>Viridiplantae</taxon>
        <taxon>Streptophyta</taxon>
        <taxon>Embryophyta</taxon>
        <taxon>Tracheophyta</taxon>
        <taxon>Spermatophyta</taxon>
        <taxon>Magnoliopsida</taxon>
        <taxon>Liliopsida</taxon>
        <taxon>Poales</taxon>
        <taxon>Poaceae</taxon>
        <taxon>PACMAD clade</taxon>
        <taxon>Chloridoideae</taxon>
        <taxon>Cynodonteae</taxon>
        <taxon>Eleusininae</taxon>
        <taxon>Eleusine</taxon>
    </lineage>
</organism>
<name>A0AAV5EDS3_ELECO</name>
<dbReference type="Gene3D" id="3.30.710.10">
    <property type="entry name" value="Potassium Channel Kv1.1, Chain A"/>
    <property type="match status" value="1"/>
</dbReference>
<dbReference type="PANTHER" id="PTHR26379">
    <property type="entry name" value="BTB/POZ AND MATH DOMAIN-CONTAINING PROTEIN 1"/>
    <property type="match status" value="1"/>
</dbReference>
<dbReference type="InterPro" id="IPR045005">
    <property type="entry name" value="BPM1-6"/>
</dbReference>
<comment type="caution">
    <text evidence="5">The sequence shown here is derived from an EMBL/GenBank/DDBJ whole genome shotgun (WGS) entry which is preliminary data.</text>
</comment>
<evidence type="ECO:0000313" key="5">
    <source>
        <dbReference type="EMBL" id="GJN20681.1"/>
    </source>
</evidence>
<feature type="domain" description="BPM/SPOP BACK" evidence="4">
    <location>
        <begin position="41"/>
        <end position="82"/>
    </location>
</feature>
<evidence type="ECO:0000259" key="4">
    <source>
        <dbReference type="Pfam" id="PF24570"/>
    </source>
</evidence>
<reference evidence="5" key="1">
    <citation type="journal article" date="2018" name="DNA Res.">
        <title>Multiple hybrid de novo genome assembly of finger millet, an orphan allotetraploid crop.</title>
        <authorList>
            <person name="Hatakeyama M."/>
            <person name="Aluri S."/>
            <person name="Balachadran M.T."/>
            <person name="Sivarajan S.R."/>
            <person name="Patrignani A."/>
            <person name="Gruter S."/>
            <person name="Poveda L."/>
            <person name="Shimizu-Inatsugi R."/>
            <person name="Baeten J."/>
            <person name="Francoijs K.J."/>
            <person name="Nataraja K.N."/>
            <person name="Reddy Y.A.N."/>
            <person name="Phadnis S."/>
            <person name="Ravikumar R.L."/>
            <person name="Schlapbach R."/>
            <person name="Sreeman S.M."/>
            <person name="Shimizu K.K."/>
        </authorList>
    </citation>
    <scope>NUCLEOTIDE SEQUENCE</scope>
</reference>